<organism evidence="3 4">
    <name type="scientific">Pseudonocardia thermophila</name>
    <dbReference type="NCBI Taxonomy" id="1848"/>
    <lineage>
        <taxon>Bacteria</taxon>
        <taxon>Bacillati</taxon>
        <taxon>Actinomycetota</taxon>
        <taxon>Actinomycetes</taxon>
        <taxon>Pseudonocardiales</taxon>
        <taxon>Pseudonocardiaceae</taxon>
        <taxon>Pseudonocardia</taxon>
    </lineage>
</organism>
<accession>A0A1M7BHB2</accession>
<name>A0A1M7BHB2_PSETH</name>
<keyword evidence="2" id="KW-0812">Transmembrane</keyword>
<feature type="transmembrane region" description="Helical" evidence="2">
    <location>
        <begin position="90"/>
        <end position="110"/>
    </location>
</feature>
<feature type="compositionally biased region" description="Basic and acidic residues" evidence="1">
    <location>
        <begin position="294"/>
        <end position="306"/>
    </location>
</feature>
<proteinExistence type="predicted"/>
<dbReference type="Proteomes" id="UP000184363">
    <property type="component" value="Unassembled WGS sequence"/>
</dbReference>
<keyword evidence="2" id="KW-0472">Membrane</keyword>
<feature type="transmembrane region" description="Helical" evidence="2">
    <location>
        <begin position="25"/>
        <end position="47"/>
    </location>
</feature>
<feature type="region of interest" description="Disordered" evidence="1">
    <location>
        <begin position="276"/>
        <end position="348"/>
    </location>
</feature>
<feature type="compositionally biased region" description="Polar residues" evidence="1">
    <location>
        <begin position="189"/>
        <end position="200"/>
    </location>
</feature>
<keyword evidence="2" id="KW-1133">Transmembrane helix</keyword>
<protein>
    <recommendedName>
        <fullName evidence="5">DUF2637 domain-containing protein</fullName>
    </recommendedName>
</protein>
<evidence type="ECO:0000256" key="2">
    <source>
        <dbReference type="SAM" id="Phobius"/>
    </source>
</evidence>
<reference evidence="3 4" key="1">
    <citation type="submission" date="2016-11" db="EMBL/GenBank/DDBJ databases">
        <authorList>
            <person name="Jaros S."/>
            <person name="Januszkiewicz K."/>
            <person name="Wedrychowicz H."/>
        </authorList>
    </citation>
    <scope>NUCLEOTIDE SEQUENCE [LARGE SCALE GENOMIC DNA]</scope>
    <source>
        <strain evidence="3 4">DSM 43832</strain>
    </source>
</reference>
<feature type="compositionally biased region" description="Polar residues" evidence="1">
    <location>
        <begin position="323"/>
        <end position="337"/>
    </location>
</feature>
<feature type="transmembrane region" description="Helical" evidence="2">
    <location>
        <begin position="122"/>
        <end position="143"/>
    </location>
</feature>
<evidence type="ECO:0008006" key="5">
    <source>
        <dbReference type="Google" id="ProtNLM"/>
    </source>
</evidence>
<feature type="region of interest" description="Disordered" evidence="1">
    <location>
        <begin position="149"/>
        <end position="226"/>
    </location>
</feature>
<feature type="compositionally biased region" description="Basic and acidic residues" evidence="1">
    <location>
        <begin position="339"/>
        <end position="348"/>
    </location>
</feature>
<keyword evidence="4" id="KW-1185">Reference proteome</keyword>
<dbReference type="AlphaFoldDB" id="A0A1M7BHB2"/>
<feature type="compositionally biased region" description="Basic and acidic residues" evidence="1">
    <location>
        <begin position="172"/>
        <end position="187"/>
    </location>
</feature>
<dbReference type="EMBL" id="FRAP01000040">
    <property type="protein sequence ID" value="SHL54337.1"/>
    <property type="molecule type" value="Genomic_DNA"/>
</dbReference>
<sequence length="348" mass="36198">MAEIAAMPSHHDVPCPGAPRRAAQVALWLPGLLVAAGAIAATAHGLYEVAIAAQVPPAIAWLYPVITDGLALVAYAAAARMQGPARRYSWAVVTTAAGLSGLAQAAYLAGDATLTAPAALHFGVGAWPAIAAAIVAHLLHLLATAPRPPQEAAVDEPPTSVFNSPLPFGRTPDTRSDRASSDLDVRRPQVSQRRSASSPSGVPEGPQPLHRRPRGRSAEAPARDRARAAADLYARRHGALPTVSRLQDQAEVSRGTAGDVLKAMREEANALRGRHPVHTAGHRPGPEPLAGGNPEHDPHEMIDVRNGRTLAPSEVHNAEVASSGRQPPGSSGVQVRSAQLDRGRTASG</sequence>
<feature type="transmembrane region" description="Helical" evidence="2">
    <location>
        <begin position="59"/>
        <end position="78"/>
    </location>
</feature>
<evidence type="ECO:0000256" key="1">
    <source>
        <dbReference type="SAM" id="MobiDB-lite"/>
    </source>
</evidence>
<gene>
    <name evidence="3" type="ORF">SAMN05443637_1401</name>
</gene>
<evidence type="ECO:0000313" key="4">
    <source>
        <dbReference type="Proteomes" id="UP000184363"/>
    </source>
</evidence>
<evidence type="ECO:0000313" key="3">
    <source>
        <dbReference type="EMBL" id="SHL54337.1"/>
    </source>
</evidence>